<comment type="caution">
    <text evidence="1">The sequence shown here is derived from an EMBL/GenBank/DDBJ whole genome shotgun (WGS) entry which is preliminary data.</text>
</comment>
<dbReference type="Proteomes" id="UP001493487">
    <property type="component" value="Unassembled WGS sequence"/>
</dbReference>
<protein>
    <submittedName>
        <fullName evidence="1">YolD-like family protein</fullName>
    </submittedName>
</protein>
<keyword evidence="2" id="KW-1185">Reference proteome</keyword>
<sequence length="80" mass="9300">MMNKLNGERPELNAREREEIMRVLMESLGLQTAAEFRLYDPYEECVVVGVVERVDPYTRTFTVESDRFKMADIIRASALV</sequence>
<dbReference type="RefSeq" id="WP_232187319.1">
    <property type="nucleotide sequence ID" value="NZ_JAIOAP010000012.1"/>
</dbReference>
<evidence type="ECO:0000313" key="1">
    <source>
        <dbReference type="EMBL" id="MEQ4485248.1"/>
    </source>
</evidence>
<dbReference type="Pfam" id="PF08863">
    <property type="entry name" value="YolD"/>
    <property type="match status" value="1"/>
</dbReference>
<evidence type="ECO:0000313" key="2">
    <source>
        <dbReference type="Proteomes" id="UP001493487"/>
    </source>
</evidence>
<accession>A0ABV1KYW8</accession>
<dbReference type="InterPro" id="IPR014962">
    <property type="entry name" value="YolD"/>
</dbReference>
<dbReference type="EMBL" id="JASKHM010000014">
    <property type="protein sequence ID" value="MEQ4485248.1"/>
    <property type="molecule type" value="Genomic_DNA"/>
</dbReference>
<proteinExistence type="predicted"/>
<name>A0ABV1KYW8_9BACL</name>
<organism evidence="1 2">
    <name type="scientific">Cohnella silvisoli</name>
    <dbReference type="NCBI Taxonomy" id="2873699"/>
    <lineage>
        <taxon>Bacteria</taxon>
        <taxon>Bacillati</taxon>
        <taxon>Bacillota</taxon>
        <taxon>Bacilli</taxon>
        <taxon>Bacillales</taxon>
        <taxon>Paenibacillaceae</taxon>
        <taxon>Cohnella</taxon>
    </lineage>
</organism>
<gene>
    <name evidence="1" type="ORF">QJS35_22935</name>
</gene>
<reference evidence="1 2" key="1">
    <citation type="journal article" date="2023" name="Genome Announc.">
        <title>Pan-Genome Analyses of the Genus Cohnella and Proposal of the Novel Species Cohnella silvisoli sp. nov., Isolated from Forest Soil.</title>
        <authorList>
            <person name="Wang C."/>
            <person name="Mao L."/>
            <person name="Bao G."/>
            <person name="Zhu H."/>
        </authorList>
    </citation>
    <scope>NUCLEOTIDE SEQUENCE [LARGE SCALE GENOMIC DNA]</scope>
    <source>
        <strain evidence="1 2">NL03-T5-1</strain>
    </source>
</reference>